<gene>
    <name evidence="2" type="ORF">Fmac_008085</name>
</gene>
<evidence type="ECO:0000313" key="2">
    <source>
        <dbReference type="EMBL" id="KAL2340145.1"/>
    </source>
</evidence>
<evidence type="ECO:0008006" key="4">
    <source>
        <dbReference type="Google" id="ProtNLM"/>
    </source>
</evidence>
<dbReference type="Pfam" id="PF12854">
    <property type="entry name" value="PPR_1"/>
    <property type="match status" value="1"/>
</dbReference>
<dbReference type="Proteomes" id="UP001603857">
    <property type="component" value="Unassembled WGS sequence"/>
</dbReference>
<dbReference type="InterPro" id="IPR011990">
    <property type="entry name" value="TPR-like_helical_dom_sf"/>
</dbReference>
<sequence length="87" mass="9927">MEEALPQMKLKRRIFIEKIFIVMFKACDMARSIKLVDNMLLKGCVPNEMPYNALVHGLCLKGKLEQAISGATDLGIGRSWCLWKDKK</sequence>
<dbReference type="Gene3D" id="1.25.40.10">
    <property type="entry name" value="Tetratricopeptide repeat domain"/>
    <property type="match status" value="1"/>
</dbReference>
<accession>A0ABD1MYT5</accession>
<keyword evidence="3" id="KW-1185">Reference proteome</keyword>
<keyword evidence="1" id="KW-0677">Repeat</keyword>
<dbReference type="AlphaFoldDB" id="A0ABD1MYT5"/>
<dbReference type="EMBL" id="JBGMDY010000003">
    <property type="protein sequence ID" value="KAL2340145.1"/>
    <property type="molecule type" value="Genomic_DNA"/>
</dbReference>
<proteinExistence type="predicted"/>
<evidence type="ECO:0000256" key="1">
    <source>
        <dbReference type="ARBA" id="ARBA00022737"/>
    </source>
</evidence>
<organism evidence="2 3">
    <name type="scientific">Flemingia macrophylla</name>
    <dbReference type="NCBI Taxonomy" id="520843"/>
    <lineage>
        <taxon>Eukaryota</taxon>
        <taxon>Viridiplantae</taxon>
        <taxon>Streptophyta</taxon>
        <taxon>Embryophyta</taxon>
        <taxon>Tracheophyta</taxon>
        <taxon>Spermatophyta</taxon>
        <taxon>Magnoliopsida</taxon>
        <taxon>eudicotyledons</taxon>
        <taxon>Gunneridae</taxon>
        <taxon>Pentapetalae</taxon>
        <taxon>rosids</taxon>
        <taxon>fabids</taxon>
        <taxon>Fabales</taxon>
        <taxon>Fabaceae</taxon>
        <taxon>Papilionoideae</taxon>
        <taxon>50 kb inversion clade</taxon>
        <taxon>NPAAA clade</taxon>
        <taxon>indigoferoid/millettioid clade</taxon>
        <taxon>Phaseoleae</taxon>
        <taxon>Flemingia</taxon>
    </lineage>
</organism>
<name>A0ABD1MYT5_9FABA</name>
<evidence type="ECO:0000313" key="3">
    <source>
        <dbReference type="Proteomes" id="UP001603857"/>
    </source>
</evidence>
<dbReference type="InterPro" id="IPR002885">
    <property type="entry name" value="PPR_rpt"/>
</dbReference>
<reference evidence="2 3" key="1">
    <citation type="submission" date="2024-08" db="EMBL/GenBank/DDBJ databases">
        <title>Insights into the chromosomal genome structure of Flemingia macrophylla.</title>
        <authorList>
            <person name="Ding Y."/>
            <person name="Zhao Y."/>
            <person name="Bi W."/>
            <person name="Wu M."/>
            <person name="Zhao G."/>
            <person name="Gong Y."/>
            <person name="Li W."/>
            <person name="Zhang P."/>
        </authorList>
    </citation>
    <scope>NUCLEOTIDE SEQUENCE [LARGE SCALE GENOMIC DNA]</scope>
    <source>
        <strain evidence="2">DYQJB</strain>
        <tissue evidence="2">Leaf</tissue>
    </source>
</reference>
<protein>
    <recommendedName>
        <fullName evidence="4">Pentatricopeptide repeat-containing protein</fullName>
    </recommendedName>
</protein>
<comment type="caution">
    <text evidence="2">The sequence shown here is derived from an EMBL/GenBank/DDBJ whole genome shotgun (WGS) entry which is preliminary data.</text>
</comment>